<gene>
    <name evidence="4" type="ORF">GCM10011385_25240</name>
</gene>
<dbReference type="Gene3D" id="1.10.530.10">
    <property type="match status" value="1"/>
</dbReference>
<feature type="compositionally biased region" description="Basic and acidic residues" evidence="2">
    <location>
        <begin position="31"/>
        <end position="45"/>
    </location>
</feature>
<feature type="region of interest" description="Disordered" evidence="2">
    <location>
        <begin position="1"/>
        <end position="46"/>
    </location>
</feature>
<dbReference type="Pfam" id="PF01464">
    <property type="entry name" value="SLT"/>
    <property type="match status" value="1"/>
</dbReference>
<sequence length="273" mass="28685">MIATDLPVKESASTPSQTAAATPGNKSAKARKPEAAKTEATKVAETDAAAPQANLVVAQADVAKSGEGNRAVAEAVAEAAANDRVAAAVDAAETSQQVAVASLDASVTSALPTPRPSLAVQASEVPVNAFAEQKNTAPLATVALEPAPSGKAVAANSPELHALISRYAAHYQVPESLVRRVVKRESNFDPTARNKIYWGLMQIRHDTARTMGYTGAPHGLLDAETNLKYAVKYLRGAYLTAGGNEDQAVRFYSRGYYYDAKRKGLLQVTGLRP</sequence>
<organism evidence="4 5">
    <name type="scientific">Nitratireductor aestuarii</name>
    <dbReference type="NCBI Taxonomy" id="1735103"/>
    <lineage>
        <taxon>Bacteria</taxon>
        <taxon>Pseudomonadati</taxon>
        <taxon>Pseudomonadota</taxon>
        <taxon>Alphaproteobacteria</taxon>
        <taxon>Hyphomicrobiales</taxon>
        <taxon>Phyllobacteriaceae</taxon>
        <taxon>Nitratireductor</taxon>
    </lineage>
</organism>
<evidence type="ECO:0000256" key="2">
    <source>
        <dbReference type="SAM" id="MobiDB-lite"/>
    </source>
</evidence>
<evidence type="ECO:0000313" key="4">
    <source>
        <dbReference type="EMBL" id="GGA70375.1"/>
    </source>
</evidence>
<reference evidence="4" key="2">
    <citation type="submission" date="2020-09" db="EMBL/GenBank/DDBJ databases">
        <authorList>
            <person name="Sun Q."/>
            <person name="Zhou Y."/>
        </authorList>
    </citation>
    <scope>NUCLEOTIDE SEQUENCE</scope>
    <source>
        <strain evidence="4">CGMCC 1.15320</strain>
    </source>
</reference>
<evidence type="ECO:0000313" key="5">
    <source>
        <dbReference type="Proteomes" id="UP000636264"/>
    </source>
</evidence>
<feature type="compositionally biased region" description="Low complexity" evidence="2">
    <location>
        <begin position="11"/>
        <end position="23"/>
    </location>
</feature>
<feature type="domain" description="Transglycosylase SLT" evidence="3">
    <location>
        <begin position="163"/>
        <end position="255"/>
    </location>
</feature>
<dbReference type="Proteomes" id="UP000636264">
    <property type="component" value="Unassembled WGS sequence"/>
</dbReference>
<protein>
    <recommendedName>
        <fullName evidence="3">Transglycosylase SLT domain-containing protein</fullName>
    </recommendedName>
</protein>
<evidence type="ECO:0000259" key="3">
    <source>
        <dbReference type="Pfam" id="PF01464"/>
    </source>
</evidence>
<name>A0A916RU32_9HYPH</name>
<dbReference type="SUPFAM" id="SSF53955">
    <property type="entry name" value="Lysozyme-like"/>
    <property type="match status" value="1"/>
</dbReference>
<dbReference type="AlphaFoldDB" id="A0A916RU32"/>
<comment type="caution">
    <text evidence="4">The sequence shown here is derived from an EMBL/GenBank/DDBJ whole genome shotgun (WGS) entry which is preliminary data.</text>
</comment>
<dbReference type="InterPro" id="IPR008258">
    <property type="entry name" value="Transglycosylase_SLT_dom_1"/>
</dbReference>
<accession>A0A916RU32</accession>
<keyword evidence="5" id="KW-1185">Reference proteome</keyword>
<proteinExistence type="inferred from homology"/>
<comment type="similarity">
    <text evidence="1">Belongs to the virb1 family.</text>
</comment>
<reference evidence="4" key="1">
    <citation type="journal article" date="2014" name="Int. J. Syst. Evol. Microbiol.">
        <title>Complete genome sequence of Corynebacterium casei LMG S-19264T (=DSM 44701T), isolated from a smear-ripened cheese.</title>
        <authorList>
            <consortium name="US DOE Joint Genome Institute (JGI-PGF)"/>
            <person name="Walter F."/>
            <person name="Albersmeier A."/>
            <person name="Kalinowski J."/>
            <person name="Ruckert C."/>
        </authorList>
    </citation>
    <scope>NUCLEOTIDE SEQUENCE</scope>
    <source>
        <strain evidence="4">CGMCC 1.15320</strain>
    </source>
</reference>
<evidence type="ECO:0000256" key="1">
    <source>
        <dbReference type="ARBA" id="ARBA00009387"/>
    </source>
</evidence>
<dbReference type="InterPro" id="IPR023346">
    <property type="entry name" value="Lysozyme-like_dom_sf"/>
</dbReference>
<dbReference type="EMBL" id="BMIF01000007">
    <property type="protein sequence ID" value="GGA70375.1"/>
    <property type="molecule type" value="Genomic_DNA"/>
</dbReference>